<evidence type="ECO:0000313" key="2">
    <source>
        <dbReference type="Proteomes" id="UP000615446"/>
    </source>
</evidence>
<name>A0A8H3M9D2_9GLOM</name>
<dbReference type="AlphaFoldDB" id="A0A8H3M9D2"/>
<accession>A0A8H3M9D2</accession>
<comment type="caution">
    <text evidence="1">The sequence shown here is derived from an EMBL/GenBank/DDBJ whole genome shotgun (WGS) entry which is preliminary data.</text>
</comment>
<organism evidence="1 2">
    <name type="scientific">Rhizophagus clarus</name>
    <dbReference type="NCBI Taxonomy" id="94130"/>
    <lineage>
        <taxon>Eukaryota</taxon>
        <taxon>Fungi</taxon>
        <taxon>Fungi incertae sedis</taxon>
        <taxon>Mucoromycota</taxon>
        <taxon>Glomeromycotina</taxon>
        <taxon>Glomeromycetes</taxon>
        <taxon>Glomerales</taxon>
        <taxon>Glomeraceae</taxon>
        <taxon>Rhizophagus</taxon>
    </lineage>
</organism>
<proteinExistence type="predicted"/>
<evidence type="ECO:0000313" key="1">
    <source>
        <dbReference type="EMBL" id="GET03074.1"/>
    </source>
</evidence>
<dbReference type="Proteomes" id="UP000615446">
    <property type="component" value="Unassembled WGS sequence"/>
</dbReference>
<protein>
    <submittedName>
        <fullName evidence="1">Uncharacterized protein</fullName>
    </submittedName>
</protein>
<sequence>MHVRSILLEQKIKKGLSSDEIEKLYDVYCRYRKSYKGTYLEPEFIERMAYRILNSAKAIQQAWWSYKLGPETKA</sequence>
<gene>
    <name evidence="1" type="ORF">RCL2_002941900</name>
</gene>
<dbReference type="EMBL" id="BLAL01000319">
    <property type="protein sequence ID" value="GET03074.1"/>
    <property type="molecule type" value="Genomic_DNA"/>
</dbReference>
<dbReference type="OrthoDB" id="2334628at2759"/>
<reference evidence="1" key="1">
    <citation type="submission" date="2019-10" db="EMBL/GenBank/DDBJ databases">
        <title>Conservation and host-specific expression of non-tandemly repeated heterogenous ribosome RNA gene in arbuscular mycorrhizal fungi.</title>
        <authorList>
            <person name="Maeda T."/>
            <person name="Kobayashi Y."/>
            <person name="Nakagawa T."/>
            <person name="Ezawa T."/>
            <person name="Yamaguchi K."/>
            <person name="Bino T."/>
            <person name="Nishimoto Y."/>
            <person name="Shigenobu S."/>
            <person name="Kawaguchi M."/>
        </authorList>
    </citation>
    <scope>NUCLEOTIDE SEQUENCE</scope>
    <source>
        <strain evidence="1">HR1</strain>
    </source>
</reference>